<dbReference type="AlphaFoldDB" id="A0AAG5DQ28"/>
<sequence length="87" mass="9212">MSSPQGHSLDLSVSRLPNSSTSPQYHQEPNNGPPSAANARSPPTEPVDFSGPPRQLGFGFMGPPAPGYSRESTPDSAASHYLDGYRD</sequence>
<protein>
    <submittedName>
        <fullName evidence="2">Uncharacterized protein</fullName>
    </submittedName>
</protein>
<dbReference type="EnsemblMetazoa" id="ENSAATROPT014718">
    <property type="protein sequence ID" value="ENSAATROPP013407"/>
    <property type="gene ID" value="ENSAATROPG011935"/>
</dbReference>
<organism evidence="2 3">
    <name type="scientific">Anopheles atroparvus</name>
    <name type="common">European mosquito</name>
    <dbReference type="NCBI Taxonomy" id="41427"/>
    <lineage>
        <taxon>Eukaryota</taxon>
        <taxon>Metazoa</taxon>
        <taxon>Ecdysozoa</taxon>
        <taxon>Arthropoda</taxon>
        <taxon>Hexapoda</taxon>
        <taxon>Insecta</taxon>
        <taxon>Pterygota</taxon>
        <taxon>Neoptera</taxon>
        <taxon>Endopterygota</taxon>
        <taxon>Diptera</taxon>
        <taxon>Nematocera</taxon>
        <taxon>Culicoidea</taxon>
        <taxon>Culicidae</taxon>
        <taxon>Anophelinae</taxon>
        <taxon>Anopheles</taxon>
    </lineage>
</organism>
<evidence type="ECO:0000256" key="1">
    <source>
        <dbReference type="SAM" id="MobiDB-lite"/>
    </source>
</evidence>
<accession>A0AAG5DQ28</accession>
<reference evidence="2" key="1">
    <citation type="submission" date="2024-04" db="UniProtKB">
        <authorList>
            <consortium name="EnsemblMetazoa"/>
        </authorList>
    </citation>
    <scope>IDENTIFICATION</scope>
    <source>
        <strain evidence="2">EBRO</strain>
    </source>
</reference>
<dbReference type="Proteomes" id="UP000075880">
    <property type="component" value="Unassembled WGS sequence"/>
</dbReference>
<evidence type="ECO:0000313" key="2">
    <source>
        <dbReference type="EnsemblMetazoa" id="ENSAATROPP013407"/>
    </source>
</evidence>
<proteinExistence type="predicted"/>
<keyword evidence="3" id="KW-1185">Reference proteome</keyword>
<name>A0AAG5DQ28_ANOAO</name>
<feature type="region of interest" description="Disordered" evidence="1">
    <location>
        <begin position="1"/>
        <end position="87"/>
    </location>
</feature>
<feature type="compositionally biased region" description="Polar residues" evidence="1">
    <location>
        <begin position="15"/>
        <end position="30"/>
    </location>
</feature>
<evidence type="ECO:0000313" key="3">
    <source>
        <dbReference type="Proteomes" id="UP000075880"/>
    </source>
</evidence>